<sequence>MSGSSYHRFVELLKLWPVDKTKIGGRDLGEYIQHRISKTFVQGVATSVDEEKCSAIVSSLTRLAKDTHKNKFPRTRESSALGLTKEECSGLLSNEFLALLHDREKPFFNRFSNFPNKKT</sequence>
<dbReference type="Pfam" id="PF20180">
    <property type="entry name" value="UQCC2_CBP6"/>
    <property type="match status" value="1"/>
</dbReference>
<organism evidence="7 8">
    <name type="scientific">Hyalella azteca</name>
    <name type="common">Amphipod</name>
    <dbReference type="NCBI Taxonomy" id="294128"/>
    <lineage>
        <taxon>Eukaryota</taxon>
        <taxon>Metazoa</taxon>
        <taxon>Ecdysozoa</taxon>
        <taxon>Arthropoda</taxon>
        <taxon>Crustacea</taxon>
        <taxon>Multicrustacea</taxon>
        <taxon>Malacostraca</taxon>
        <taxon>Eumalacostraca</taxon>
        <taxon>Peracarida</taxon>
        <taxon>Amphipoda</taxon>
        <taxon>Senticaudata</taxon>
        <taxon>Talitrida</taxon>
        <taxon>Talitroidea</taxon>
        <taxon>Hyalellidae</taxon>
        <taxon>Hyalella</taxon>
    </lineage>
</organism>
<dbReference type="PANTHER" id="PTHR34260:SF1">
    <property type="entry name" value="UBIQUINOL-CYTOCHROME-C REDUCTASE COMPLEX ASSEMBLY FACTOR 2"/>
    <property type="match status" value="1"/>
</dbReference>
<dbReference type="RefSeq" id="XP_047740759.1">
    <property type="nucleotide sequence ID" value="XM_047884803.1"/>
</dbReference>
<evidence type="ECO:0000256" key="1">
    <source>
        <dbReference type="ARBA" id="ARBA00004436"/>
    </source>
</evidence>
<evidence type="ECO:0000313" key="8">
    <source>
        <dbReference type="RefSeq" id="XP_047740759.1"/>
    </source>
</evidence>
<evidence type="ECO:0000256" key="2">
    <source>
        <dbReference type="ARBA" id="ARBA00022946"/>
    </source>
</evidence>
<dbReference type="InterPro" id="IPR037698">
    <property type="entry name" value="UQCC2"/>
</dbReference>
<proteinExistence type="predicted"/>
<dbReference type="OrthoDB" id="16290at2759"/>
<evidence type="ECO:0000256" key="3">
    <source>
        <dbReference type="ARBA" id="ARBA00023128"/>
    </source>
</evidence>
<keyword evidence="2" id="KW-0809">Transit peptide</keyword>
<protein>
    <recommendedName>
        <fullName evidence="6">Mitochondrial nucleoid factor 1</fullName>
    </recommendedName>
    <alternativeName>
        <fullName evidence="5">Mitochondrial protein M19</fullName>
    </alternativeName>
</protein>
<keyword evidence="7" id="KW-1185">Reference proteome</keyword>
<dbReference type="OMA" id="CEEWPKD"/>
<keyword evidence="3" id="KW-0496">Mitochondrion</keyword>
<dbReference type="AlphaFoldDB" id="A0A979FU65"/>
<evidence type="ECO:0000256" key="6">
    <source>
        <dbReference type="ARBA" id="ARBA00032983"/>
    </source>
</evidence>
<name>A0A979FU65_HYAAZ</name>
<comment type="subcellular location">
    <subcellularLocation>
        <location evidence="1">Mitochondrion matrix</location>
        <location evidence="1">Mitochondrion nucleoid</location>
    </subcellularLocation>
</comment>
<dbReference type="KEGG" id="hazt:125179263"/>
<dbReference type="PANTHER" id="PTHR34260">
    <property type="entry name" value="UBIQUINOL-CYTOCHROME-C REDUCTASE COMPLEX ASSEMBLY FACTOR 2"/>
    <property type="match status" value="1"/>
</dbReference>
<evidence type="ECO:0000256" key="5">
    <source>
        <dbReference type="ARBA" id="ARBA00031206"/>
    </source>
</evidence>
<gene>
    <name evidence="8" type="primary">LOC125179263</name>
</gene>
<evidence type="ECO:0000313" key="7">
    <source>
        <dbReference type="Proteomes" id="UP000694843"/>
    </source>
</evidence>
<dbReference type="GeneID" id="125179263"/>
<keyword evidence="4" id="KW-1135">Mitochondrion nucleoid</keyword>
<accession>A0A979FU65</accession>
<dbReference type="Proteomes" id="UP000694843">
    <property type="component" value="Unplaced"/>
</dbReference>
<reference evidence="8" key="1">
    <citation type="submission" date="2025-08" db="UniProtKB">
        <authorList>
            <consortium name="RefSeq"/>
        </authorList>
    </citation>
    <scope>IDENTIFICATION</scope>
    <source>
        <tissue evidence="8">Whole organism</tissue>
    </source>
</reference>
<dbReference type="GO" id="GO:0034551">
    <property type="term" value="P:mitochondrial respiratory chain complex III assembly"/>
    <property type="evidence" value="ECO:0007669"/>
    <property type="project" value="TreeGrafter"/>
</dbReference>
<evidence type="ECO:0000256" key="4">
    <source>
        <dbReference type="ARBA" id="ARBA00023271"/>
    </source>
</evidence>
<dbReference type="GO" id="GO:0042645">
    <property type="term" value="C:mitochondrial nucleoid"/>
    <property type="evidence" value="ECO:0007669"/>
    <property type="project" value="UniProtKB-SubCell"/>
</dbReference>